<evidence type="ECO:0000259" key="2">
    <source>
        <dbReference type="Pfam" id="PF01434"/>
    </source>
</evidence>
<evidence type="ECO:0000256" key="1">
    <source>
        <dbReference type="SAM" id="MobiDB-lite"/>
    </source>
</evidence>
<dbReference type="Pfam" id="PF01434">
    <property type="entry name" value="Peptidase_M41"/>
    <property type="match status" value="1"/>
</dbReference>
<protein>
    <recommendedName>
        <fullName evidence="2">Peptidase M41 domain-containing protein</fullName>
    </recommendedName>
</protein>
<gene>
    <name evidence="3" type="ORF">GCM10010909_25390</name>
</gene>
<proteinExistence type="predicted"/>
<dbReference type="PANTHER" id="PTHR23076:SF118">
    <property type="entry name" value="ATP-DEPENDENT ZINC METALLOPROTEASE FTSH 6, CHLOROPLASTIC"/>
    <property type="match status" value="1"/>
</dbReference>
<dbReference type="Proteomes" id="UP001156641">
    <property type="component" value="Unassembled WGS sequence"/>
</dbReference>
<organism evidence="3 4">
    <name type="scientific">Acidocella aquatica</name>
    <dbReference type="NCBI Taxonomy" id="1922313"/>
    <lineage>
        <taxon>Bacteria</taxon>
        <taxon>Pseudomonadati</taxon>
        <taxon>Pseudomonadota</taxon>
        <taxon>Alphaproteobacteria</taxon>
        <taxon>Acetobacterales</taxon>
        <taxon>Acidocellaceae</taxon>
        <taxon>Acidocella</taxon>
    </lineage>
</organism>
<evidence type="ECO:0000313" key="4">
    <source>
        <dbReference type="Proteomes" id="UP001156641"/>
    </source>
</evidence>
<dbReference type="SUPFAM" id="SSF140990">
    <property type="entry name" value="FtsH protease domain-like"/>
    <property type="match status" value="1"/>
</dbReference>
<dbReference type="InterPro" id="IPR000642">
    <property type="entry name" value="Peptidase_M41"/>
</dbReference>
<keyword evidence="4" id="KW-1185">Reference proteome</keyword>
<reference evidence="4" key="1">
    <citation type="journal article" date="2019" name="Int. J. Syst. Evol. Microbiol.">
        <title>The Global Catalogue of Microorganisms (GCM) 10K type strain sequencing project: providing services to taxonomists for standard genome sequencing and annotation.</title>
        <authorList>
            <consortium name="The Broad Institute Genomics Platform"/>
            <consortium name="The Broad Institute Genome Sequencing Center for Infectious Disease"/>
            <person name="Wu L."/>
            <person name="Ma J."/>
        </authorList>
    </citation>
    <scope>NUCLEOTIDE SEQUENCE [LARGE SCALE GENOMIC DNA]</scope>
    <source>
        <strain evidence="4">NBRC 112502</strain>
    </source>
</reference>
<feature type="region of interest" description="Disordered" evidence="1">
    <location>
        <begin position="187"/>
        <end position="208"/>
    </location>
</feature>
<dbReference type="Gene3D" id="1.20.58.760">
    <property type="entry name" value="Peptidase M41"/>
    <property type="match status" value="1"/>
</dbReference>
<dbReference type="EMBL" id="BSOS01000070">
    <property type="protein sequence ID" value="GLR67858.1"/>
    <property type="molecule type" value="Genomic_DNA"/>
</dbReference>
<accession>A0ABQ6A969</accession>
<sequence length="208" mass="22297">MQRIAAHEAGHALAIIHRRPDAPPTLTLGTQGHLSGATLYNSPRPSALTYGDVDDLLVVFLAGRTAEEVVFGQFSAGAGGSVESDLAQATQLAIRAELSLGLGSTGLLWSEIADPDRGHASLVLRPAHDAAVRARLERAYDEAKKLITSNRVAVDMFAKALLERSVLLPADIANLWRSAESIRTSCEVGEGQSHKQNPKVSKNYIRKN</sequence>
<evidence type="ECO:0000313" key="3">
    <source>
        <dbReference type="EMBL" id="GLR67858.1"/>
    </source>
</evidence>
<name>A0ABQ6A969_9PROT</name>
<dbReference type="PANTHER" id="PTHR23076">
    <property type="entry name" value="METALLOPROTEASE M41 FTSH"/>
    <property type="match status" value="1"/>
</dbReference>
<feature type="domain" description="Peptidase M41" evidence="2">
    <location>
        <begin position="3"/>
        <end position="173"/>
    </location>
</feature>
<comment type="caution">
    <text evidence="3">The sequence shown here is derived from an EMBL/GenBank/DDBJ whole genome shotgun (WGS) entry which is preliminary data.</text>
</comment>
<dbReference type="InterPro" id="IPR037219">
    <property type="entry name" value="Peptidase_M41-like"/>
</dbReference>